<keyword evidence="11" id="KW-1185">Reference proteome</keyword>
<dbReference type="SMART" id="SM00701">
    <property type="entry name" value="PGRP"/>
    <property type="match status" value="1"/>
</dbReference>
<sequence>MHLSNEPEMNDYSHQNSITIDLTAAKNCSTSSSDSGVILNDNAAIFRPDKETKDKAEKHGGPEESGAQADTPSDPKRISIGHTVKITESATKKSSPTVSVRSTTISIVSIDENAPDSSCIDSDSEADAEDYTVQKLGHQVSYPPNSSHLRDLNQGLTVIARQVAPSQAEVPPPTPCVAGAVAKQILNGNLALATPTAPPGGGATQGIGSIALTNSTDVTFGDKHFYEGPVTIQQFLIDNRDKWKSGDGSGGGQDNPGFNGGTAANGSATGSKLDDPQTPPLCPFLPNTVGRKAVTITVVFVLLTTVLGIVLATTTNLFGKTLNQTNFDVIDNGTLVMVKVPDWGGKPANKKLGEQKLPIQRVIISHTAAEGCESMEVCSARVKVVQSFHMDSWGWDHIGYNFLVGGDGRVYEGRGWNYVGAHTKGYNTNSVGISFIGTFTKTKPTERQLKACQLLIAEGVRLKKLDPNYRLYGHRQLSATESPGDEVYRIIKTWPHWSHEIDP</sequence>
<dbReference type="GO" id="GO:0045087">
    <property type="term" value="P:innate immune response"/>
    <property type="evidence" value="ECO:0007669"/>
    <property type="project" value="UniProtKB-KW"/>
</dbReference>
<dbReference type="GO" id="GO:0005576">
    <property type="term" value="C:extracellular region"/>
    <property type="evidence" value="ECO:0007669"/>
    <property type="project" value="UniProtKB-SubCell"/>
</dbReference>
<evidence type="ECO:0000256" key="1">
    <source>
        <dbReference type="ARBA" id="ARBA00004613"/>
    </source>
</evidence>
<evidence type="ECO:0000256" key="3">
    <source>
        <dbReference type="ARBA" id="ARBA00022525"/>
    </source>
</evidence>
<evidence type="ECO:0000313" key="11">
    <source>
        <dbReference type="Proteomes" id="UP000007801"/>
    </source>
</evidence>
<dbReference type="FunFam" id="3.40.80.10:FF:000001">
    <property type="entry name" value="Peptidoglycan recognition protein 1"/>
    <property type="match status" value="1"/>
</dbReference>
<evidence type="ECO:0000256" key="6">
    <source>
        <dbReference type="SAM" id="MobiDB-lite"/>
    </source>
</evidence>
<feature type="compositionally biased region" description="Gly residues" evidence="6">
    <location>
        <begin position="247"/>
        <end position="260"/>
    </location>
</feature>
<dbReference type="CTD" id="39063"/>
<feature type="compositionally biased region" description="Low complexity" evidence="6">
    <location>
        <begin position="261"/>
        <end position="271"/>
    </location>
</feature>
<keyword evidence="5" id="KW-0391">Immunity</keyword>
<dbReference type="Pfam" id="PF01510">
    <property type="entry name" value="Amidase_2"/>
    <property type="match status" value="1"/>
</dbReference>
<evidence type="ECO:0000259" key="8">
    <source>
        <dbReference type="SMART" id="SM00644"/>
    </source>
</evidence>
<keyword evidence="3" id="KW-0964">Secreted</keyword>
<keyword evidence="7" id="KW-0812">Transmembrane</keyword>
<dbReference type="SMR" id="A0A0P9C4X2"/>
<evidence type="ECO:0000256" key="4">
    <source>
        <dbReference type="ARBA" id="ARBA00022588"/>
    </source>
</evidence>
<dbReference type="eggNOG" id="ENOG502S2KY">
    <property type="taxonomic scope" value="Eukaryota"/>
</dbReference>
<feature type="region of interest" description="Disordered" evidence="6">
    <location>
        <begin position="27"/>
        <end position="78"/>
    </location>
</feature>
<dbReference type="GeneID" id="6493548"/>
<protein>
    <submittedName>
        <fullName evidence="10">Uncharacterized protein, isoform D</fullName>
        <ecNumber evidence="10">3.5.1.28</ecNumber>
    </submittedName>
</protein>
<dbReference type="GO" id="GO:0008745">
    <property type="term" value="F:N-acetylmuramoyl-L-alanine amidase activity"/>
    <property type="evidence" value="ECO:0007669"/>
    <property type="project" value="UniProtKB-EC"/>
</dbReference>
<evidence type="ECO:0000256" key="5">
    <source>
        <dbReference type="ARBA" id="ARBA00022859"/>
    </source>
</evidence>
<dbReference type="InterPro" id="IPR036505">
    <property type="entry name" value="Amidase/PGRP_sf"/>
</dbReference>
<dbReference type="PANTHER" id="PTHR11022">
    <property type="entry name" value="PEPTIDOGLYCAN RECOGNITION PROTEIN"/>
    <property type="match status" value="1"/>
</dbReference>
<dbReference type="InterPro" id="IPR002502">
    <property type="entry name" value="Amidase_domain"/>
</dbReference>
<reference evidence="10 11" key="1">
    <citation type="journal article" date="2007" name="Nature">
        <title>Evolution of genes and genomes on the Drosophila phylogeny.</title>
        <authorList>
            <consortium name="Drosophila 12 Genomes Consortium"/>
            <person name="Clark A.G."/>
            <person name="Eisen M.B."/>
            <person name="Smith D.R."/>
            <person name="Bergman C.M."/>
            <person name="Oliver B."/>
            <person name="Markow T.A."/>
            <person name="Kaufman T.C."/>
            <person name="Kellis M."/>
            <person name="Gelbart W."/>
            <person name="Iyer V.N."/>
            <person name="Pollard D.A."/>
            <person name="Sackton T.B."/>
            <person name="Larracuente A.M."/>
            <person name="Singh N.D."/>
            <person name="Abad J.P."/>
            <person name="Abt D.N."/>
            <person name="Adryan B."/>
            <person name="Aguade M."/>
            <person name="Akashi H."/>
            <person name="Anderson W.W."/>
            <person name="Aquadro C.F."/>
            <person name="Ardell D.H."/>
            <person name="Arguello R."/>
            <person name="Artieri C.G."/>
            <person name="Barbash D.A."/>
            <person name="Barker D."/>
            <person name="Barsanti P."/>
            <person name="Batterham P."/>
            <person name="Batzoglou S."/>
            <person name="Begun D."/>
            <person name="Bhutkar A."/>
            <person name="Blanco E."/>
            <person name="Bosak S.A."/>
            <person name="Bradley R.K."/>
            <person name="Brand A.D."/>
            <person name="Brent M.R."/>
            <person name="Brooks A.N."/>
            <person name="Brown R.H."/>
            <person name="Butlin R.K."/>
            <person name="Caggese C."/>
            <person name="Calvi B.R."/>
            <person name="Bernardo de Carvalho A."/>
            <person name="Caspi A."/>
            <person name="Castrezana S."/>
            <person name="Celniker S.E."/>
            <person name="Chang J.L."/>
            <person name="Chapple C."/>
            <person name="Chatterji S."/>
            <person name="Chinwalla A."/>
            <person name="Civetta A."/>
            <person name="Clifton S.W."/>
            <person name="Comeron J.M."/>
            <person name="Costello J.C."/>
            <person name="Coyne J.A."/>
            <person name="Daub J."/>
            <person name="David R.G."/>
            <person name="Delcher A.L."/>
            <person name="Delehaunty K."/>
            <person name="Do C.B."/>
            <person name="Ebling H."/>
            <person name="Edwards K."/>
            <person name="Eickbush T."/>
            <person name="Evans J.D."/>
            <person name="Filipski A."/>
            <person name="Findeiss S."/>
            <person name="Freyhult E."/>
            <person name="Fulton L."/>
            <person name="Fulton R."/>
            <person name="Garcia A.C."/>
            <person name="Gardiner A."/>
            <person name="Garfield D.A."/>
            <person name="Garvin B.E."/>
            <person name="Gibson G."/>
            <person name="Gilbert D."/>
            <person name="Gnerre S."/>
            <person name="Godfrey J."/>
            <person name="Good R."/>
            <person name="Gotea V."/>
            <person name="Gravely B."/>
            <person name="Greenberg A.J."/>
            <person name="Griffiths-Jones S."/>
            <person name="Gross S."/>
            <person name="Guigo R."/>
            <person name="Gustafson E.A."/>
            <person name="Haerty W."/>
            <person name="Hahn M.W."/>
            <person name="Halligan D.L."/>
            <person name="Halpern A.L."/>
            <person name="Halter G.M."/>
            <person name="Han M.V."/>
            <person name="Heger A."/>
            <person name="Hillier L."/>
            <person name="Hinrichs A.S."/>
            <person name="Holmes I."/>
            <person name="Hoskins R.A."/>
            <person name="Hubisz M.J."/>
            <person name="Hultmark D."/>
            <person name="Huntley M.A."/>
            <person name="Jaffe D.B."/>
            <person name="Jagadeeshan S."/>
            <person name="Jeck W.R."/>
            <person name="Johnson J."/>
            <person name="Jones C.D."/>
            <person name="Jordan W.C."/>
            <person name="Karpen G.H."/>
            <person name="Kataoka E."/>
            <person name="Keightley P.D."/>
            <person name="Kheradpour P."/>
            <person name="Kirkness E.F."/>
            <person name="Koerich L.B."/>
            <person name="Kristiansen K."/>
            <person name="Kudrna D."/>
            <person name="Kulathinal R.J."/>
            <person name="Kumar S."/>
            <person name="Kwok R."/>
            <person name="Lander E."/>
            <person name="Langley C.H."/>
            <person name="Lapoint R."/>
            <person name="Lazzaro B.P."/>
            <person name="Lee S.J."/>
            <person name="Levesque L."/>
            <person name="Li R."/>
            <person name="Lin C.F."/>
            <person name="Lin M.F."/>
            <person name="Lindblad-Toh K."/>
            <person name="Llopart A."/>
            <person name="Long M."/>
            <person name="Low L."/>
            <person name="Lozovsky E."/>
            <person name="Lu J."/>
            <person name="Luo M."/>
            <person name="Machado C.A."/>
            <person name="Makalowski W."/>
            <person name="Marzo M."/>
            <person name="Matsuda M."/>
            <person name="Matzkin L."/>
            <person name="McAllister B."/>
            <person name="McBride C.S."/>
            <person name="McKernan B."/>
            <person name="McKernan K."/>
            <person name="Mendez-Lago M."/>
            <person name="Minx P."/>
            <person name="Mollenhauer M.U."/>
            <person name="Montooth K."/>
            <person name="Mount S.M."/>
            <person name="Mu X."/>
            <person name="Myers E."/>
            <person name="Negre B."/>
            <person name="Newfeld S."/>
            <person name="Nielsen R."/>
            <person name="Noor M.A."/>
            <person name="O'Grady P."/>
            <person name="Pachter L."/>
            <person name="Papaceit M."/>
            <person name="Parisi M.J."/>
            <person name="Parisi M."/>
            <person name="Parts L."/>
            <person name="Pedersen J.S."/>
            <person name="Pesole G."/>
            <person name="Phillippy A.M."/>
            <person name="Ponting C.P."/>
            <person name="Pop M."/>
            <person name="Porcelli D."/>
            <person name="Powell J.R."/>
            <person name="Prohaska S."/>
            <person name="Pruitt K."/>
            <person name="Puig M."/>
            <person name="Quesneville H."/>
            <person name="Ram K.R."/>
            <person name="Rand D."/>
            <person name="Rasmussen M.D."/>
            <person name="Reed L.K."/>
            <person name="Reenan R."/>
            <person name="Reily A."/>
            <person name="Remington K.A."/>
            <person name="Rieger T.T."/>
            <person name="Ritchie M.G."/>
            <person name="Robin C."/>
            <person name="Rogers Y.H."/>
            <person name="Rohde C."/>
            <person name="Rozas J."/>
            <person name="Rubenfield M.J."/>
            <person name="Ruiz A."/>
            <person name="Russo S."/>
            <person name="Salzberg S.L."/>
            <person name="Sanchez-Gracia A."/>
            <person name="Saranga D.J."/>
            <person name="Sato H."/>
            <person name="Schaeffer S.W."/>
            <person name="Schatz M.C."/>
            <person name="Schlenke T."/>
            <person name="Schwartz R."/>
            <person name="Segarra C."/>
            <person name="Singh R.S."/>
            <person name="Sirot L."/>
            <person name="Sirota M."/>
            <person name="Sisneros N.B."/>
            <person name="Smith C.D."/>
            <person name="Smith T.F."/>
            <person name="Spieth J."/>
            <person name="Stage D.E."/>
            <person name="Stark A."/>
            <person name="Stephan W."/>
            <person name="Strausberg R.L."/>
            <person name="Strempel S."/>
            <person name="Sturgill D."/>
            <person name="Sutton G."/>
            <person name="Sutton G.G."/>
            <person name="Tao W."/>
            <person name="Teichmann S."/>
            <person name="Tobari Y.N."/>
            <person name="Tomimura Y."/>
            <person name="Tsolas J.M."/>
            <person name="Valente V.L."/>
            <person name="Venter E."/>
            <person name="Venter J.C."/>
            <person name="Vicario S."/>
            <person name="Vieira F.G."/>
            <person name="Vilella A.J."/>
            <person name="Villasante A."/>
            <person name="Walenz B."/>
            <person name="Wang J."/>
            <person name="Wasserman M."/>
            <person name="Watts T."/>
            <person name="Wilson D."/>
            <person name="Wilson R.K."/>
            <person name="Wing R.A."/>
            <person name="Wolfner M.F."/>
            <person name="Wong A."/>
            <person name="Wong G.K."/>
            <person name="Wu C.I."/>
            <person name="Wu G."/>
            <person name="Yamamoto D."/>
            <person name="Yang H.P."/>
            <person name="Yang S.P."/>
            <person name="Yorke J.A."/>
            <person name="Yoshida K."/>
            <person name="Zdobnov E."/>
            <person name="Zhang P."/>
            <person name="Zhang Y."/>
            <person name="Zimin A.V."/>
            <person name="Baldwin J."/>
            <person name="Abdouelleil A."/>
            <person name="Abdulkadir J."/>
            <person name="Abebe A."/>
            <person name="Abera B."/>
            <person name="Abreu J."/>
            <person name="Acer S.C."/>
            <person name="Aftuck L."/>
            <person name="Alexander A."/>
            <person name="An P."/>
            <person name="Anderson E."/>
            <person name="Anderson S."/>
            <person name="Arachi H."/>
            <person name="Azer M."/>
            <person name="Bachantsang P."/>
            <person name="Barry A."/>
            <person name="Bayul T."/>
            <person name="Berlin A."/>
            <person name="Bessette D."/>
            <person name="Bloom T."/>
            <person name="Blye J."/>
            <person name="Boguslavskiy L."/>
            <person name="Bonnet C."/>
            <person name="Boukhgalter B."/>
            <person name="Bourzgui I."/>
            <person name="Brown A."/>
            <person name="Cahill P."/>
            <person name="Channer S."/>
            <person name="Cheshatsang Y."/>
            <person name="Chuda L."/>
            <person name="Citroen M."/>
            <person name="Collymore A."/>
            <person name="Cooke P."/>
            <person name="Costello M."/>
            <person name="D'Aco K."/>
            <person name="Daza R."/>
            <person name="De Haan G."/>
            <person name="DeGray S."/>
            <person name="DeMaso C."/>
            <person name="Dhargay N."/>
            <person name="Dooley K."/>
            <person name="Dooley E."/>
            <person name="Doricent M."/>
            <person name="Dorje P."/>
            <person name="Dorjee K."/>
            <person name="Dupes A."/>
            <person name="Elong R."/>
            <person name="Falk J."/>
            <person name="Farina A."/>
            <person name="Faro S."/>
            <person name="Ferguson D."/>
            <person name="Fisher S."/>
            <person name="Foley C.D."/>
            <person name="Franke A."/>
            <person name="Friedrich D."/>
            <person name="Gadbois L."/>
            <person name="Gearin G."/>
            <person name="Gearin C.R."/>
            <person name="Giannoukos G."/>
            <person name="Goode T."/>
            <person name="Graham J."/>
            <person name="Grandbois E."/>
            <person name="Grewal S."/>
            <person name="Gyaltsen K."/>
            <person name="Hafez N."/>
            <person name="Hagos B."/>
            <person name="Hall J."/>
            <person name="Henson C."/>
            <person name="Hollinger A."/>
            <person name="Honan T."/>
            <person name="Huard M.D."/>
            <person name="Hughes L."/>
            <person name="Hurhula B."/>
            <person name="Husby M.E."/>
            <person name="Kamat A."/>
            <person name="Kanga B."/>
            <person name="Kashin S."/>
            <person name="Khazanovich D."/>
            <person name="Kisner P."/>
            <person name="Lance K."/>
            <person name="Lara M."/>
            <person name="Lee W."/>
            <person name="Lennon N."/>
            <person name="Letendre F."/>
            <person name="LeVine R."/>
            <person name="Lipovsky A."/>
            <person name="Liu X."/>
            <person name="Liu J."/>
            <person name="Liu S."/>
            <person name="Lokyitsang T."/>
            <person name="Lokyitsang Y."/>
            <person name="Lubonja R."/>
            <person name="Lui A."/>
            <person name="MacDonald P."/>
            <person name="Magnisalis V."/>
            <person name="Maru K."/>
            <person name="Matthews C."/>
            <person name="McCusker W."/>
            <person name="McDonough S."/>
            <person name="Mehta T."/>
            <person name="Meldrim J."/>
            <person name="Meneus L."/>
            <person name="Mihai O."/>
            <person name="Mihalev A."/>
            <person name="Mihova T."/>
            <person name="Mittelman R."/>
            <person name="Mlenga V."/>
            <person name="Montmayeur A."/>
            <person name="Mulrain L."/>
            <person name="Navidi A."/>
            <person name="Naylor J."/>
            <person name="Negash T."/>
            <person name="Nguyen T."/>
            <person name="Nguyen N."/>
            <person name="Nicol R."/>
            <person name="Norbu C."/>
            <person name="Norbu N."/>
            <person name="Novod N."/>
            <person name="O'Neill B."/>
            <person name="Osman S."/>
            <person name="Markiewicz E."/>
            <person name="Oyono O.L."/>
            <person name="Patti C."/>
            <person name="Phunkhang P."/>
            <person name="Pierre F."/>
            <person name="Priest M."/>
            <person name="Raghuraman S."/>
            <person name="Rege F."/>
            <person name="Reyes R."/>
            <person name="Rise C."/>
            <person name="Rogov P."/>
            <person name="Ross K."/>
            <person name="Ryan E."/>
            <person name="Settipalli S."/>
            <person name="Shea T."/>
            <person name="Sherpa N."/>
            <person name="Shi L."/>
            <person name="Shih D."/>
            <person name="Sparrow T."/>
            <person name="Spaulding J."/>
            <person name="Stalker J."/>
            <person name="Stange-Thomann N."/>
            <person name="Stavropoulos S."/>
            <person name="Stone C."/>
            <person name="Strader C."/>
            <person name="Tesfaye S."/>
            <person name="Thomson T."/>
            <person name="Thoulutsang Y."/>
            <person name="Thoulutsang D."/>
            <person name="Topham K."/>
            <person name="Topping I."/>
            <person name="Tsamla T."/>
            <person name="Vassiliev H."/>
            <person name="Vo A."/>
            <person name="Wangchuk T."/>
            <person name="Wangdi T."/>
            <person name="Weiand M."/>
            <person name="Wilkinson J."/>
            <person name="Wilson A."/>
            <person name="Yadav S."/>
            <person name="Young G."/>
            <person name="Yu Q."/>
            <person name="Zembek L."/>
            <person name="Zhong D."/>
            <person name="Zimmer A."/>
            <person name="Zwirko Z."/>
            <person name="Jaffe D.B."/>
            <person name="Alvarez P."/>
            <person name="Brockman W."/>
            <person name="Butler J."/>
            <person name="Chin C."/>
            <person name="Gnerre S."/>
            <person name="Grabherr M."/>
            <person name="Kleber M."/>
            <person name="Mauceli E."/>
            <person name="MacCallum I."/>
        </authorList>
    </citation>
    <scope>NUCLEOTIDE SEQUENCE [LARGE SCALE GENOMIC DNA]</scope>
    <source>
        <strain evidence="11">Tucson 14024-0371.13</strain>
    </source>
</reference>
<feature type="domain" description="N-acetylmuramoyl-L-alanine amidase" evidence="8">
    <location>
        <begin position="347"/>
        <end position="484"/>
    </location>
</feature>
<dbReference type="EMBL" id="CH902618">
    <property type="protein sequence ID" value="KPU78782.1"/>
    <property type="molecule type" value="Genomic_DNA"/>
</dbReference>
<keyword evidence="7" id="KW-1133">Transmembrane helix</keyword>
<dbReference type="InterPro" id="IPR006619">
    <property type="entry name" value="PGRP_domain_met/bac"/>
</dbReference>
<dbReference type="GO" id="GO:0009253">
    <property type="term" value="P:peptidoglycan catabolic process"/>
    <property type="evidence" value="ECO:0007669"/>
    <property type="project" value="InterPro"/>
</dbReference>
<feature type="compositionally biased region" description="Basic and acidic residues" evidence="6">
    <location>
        <begin position="47"/>
        <end position="62"/>
    </location>
</feature>
<evidence type="ECO:0000313" key="10">
    <source>
        <dbReference type="EMBL" id="KPU78782.1"/>
    </source>
</evidence>
<dbReference type="OrthoDB" id="10001926at2759"/>
<dbReference type="EC" id="3.5.1.28" evidence="10"/>
<accession>A0A0P9C4X2</accession>
<dbReference type="AlphaFoldDB" id="A0A0P9C4X2"/>
<proteinExistence type="inferred from homology"/>
<feature type="transmembrane region" description="Helical" evidence="7">
    <location>
        <begin position="293"/>
        <end position="312"/>
    </location>
</feature>
<keyword evidence="7" id="KW-0472">Membrane</keyword>
<evidence type="ECO:0000256" key="7">
    <source>
        <dbReference type="SAM" id="Phobius"/>
    </source>
</evidence>
<dbReference type="Proteomes" id="UP000007801">
    <property type="component" value="Unassembled WGS sequence"/>
</dbReference>
<feature type="domain" description="Peptidoglycan recognition protein family" evidence="9">
    <location>
        <begin position="335"/>
        <end position="478"/>
    </location>
</feature>
<organism evidence="10 11">
    <name type="scientific">Drosophila ananassae</name>
    <name type="common">Fruit fly</name>
    <dbReference type="NCBI Taxonomy" id="7217"/>
    <lineage>
        <taxon>Eukaryota</taxon>
        <taxon>Metazoa</taxon>
        <taxon>Ecdysozoa</taxon>
        <taxon>Arthropoda</taxon>
        <taxon>Hexapoda</taxon>
        <taxon>Insecta</taxon>
        <taxon>Pterygota</taxon>
        <taxon>Neoptera</taxon>
        <taxon>Endopterygota</taxon>
        <taxon>Diptera</taxon>
        <taxon>Brachycera</taxon>
        <taxon>Muscomorpha</taxon>
        <taxon>Ephydroidea</taxon>
        <taxon>Drosophilidae</taxon>
        <taxon>Drosophila</taxon>
        <taxon>Sophophora</taxon>
    </lineage>
</organism>
<name>A0A0P9C4X2_DROAN</name>
<feature type="region of interest" description="Disordered" evidence="6">
    <location>
        <begin position="243"/>
        <end position="279"/>
    </location>
</feature>
<keyword evidence="4" id="KW-0399">Innate immunity</keyword>
<dbReference type="InterPro" id="IPR015510">
    <property type="entry name" value="PGRP"/>
</dbReference>
<comment type="similarity">
    <text evidence="2">Belongs to the N-acetylmuramoyl-L-alanine amidase 2 family.</text>
</comment>
<dbReference type="SUPFAM" id="SSF55846">
    <property type="entry name" value="N-acetylmuramoyl-L-alanine amidase-like"/>
    <property type="match status" value="1"/>
</dbReference>
<dbReference type="Gene3D" id="3.40.80.10">
    <property type="entry name" value="Peptidoglycan recognition protein-like"/>
    <property type="match status" value="1"/>
</dbReference>
<comment type="subcellular location">
    <subcellularLocation>
        <location evidence="1">Secreted</location>
    </subcellularLocation>
</comment>
<dbReference type="PANTHER" id="PTHR11022:SF41">
    <property type="entry name" value="PEPTIDOGLYCAN-RECOGNITION PROTEIN LC-RELATED"/>
    <property type="match status" value="1"/>
</dbReference>
<dbReference type="CDD" id="cd06583">
    <property type="entry name" value="PGRP"/>
    <property type="match status" value="1"/>
</dbReference>
<keyword evidence="10" id="KW-0378">Hydrolase</keyword>
<dbReference type="GO" id="GO:0008270">
    <property type="term" value="F:zinc ion binding"/>
    <property type="evidence" value="ECO:0007669"/>
    <property type="project" value="InterPro"/>
</dbReference>
<evidence type="ECO:0000259" key="9">
    <source>
        <dbReference type="SMART" id="SM00701"/>
    </source>
</evidence>
<gene>
    <name evidence="10" type="primary">Dana\GF10680</name>
    <name evidence="10" type="synonym">dana_GLEANR_10636</name>
    <name evidence="10" type="ORF">GF10680</name>
</gene>
<dbReference type="SMART" id="SM00644">
    <property type="entry name" value="Ami_2"/>
    <property type="match status" value="1"/>
</dbReference>
<evidence type="ECO:0000256" key="2">
    <source>
        <dbReference type="ARBA" id="ARBA00007553"/>
    </source>
</evidence>